<accession>A0A3S5DQ09</accession>
<dbReference type="GO" id="GO:0007155">
    <property type="term" value="P:cell adhesion"/>
    <property type="evidence" value="ECO:0007669"/>
    <property type="project" value="InterPro"/>
</dbReference>
<dbReference type="InterPro" id="IPR008966">
    <property type="entry name" value="Adhesion_dom_sf"/>
</dbReference>
<evidence type="ECO:0000313" key="2">
    <source>
        <dbReference type="Proteomes" id="UP000274122"/>
    </source>
</evidence>
<evidence type="ECO:0000313" key="1">
    <source>
        <dbReference type="EMBL" id="VEC01350.1"/>
    </source>
</evidence>
<reference evidence="1 2" key="1">
    <citation type="submission" date="2018-12" db="EMBL/GenBank/DDBJ databases">
        <authorList>
            <consortium name="Pathogen Informatics"/>
        </authorList>
    </citation>
    <scope>NUCLEOTIDE SEQUENCE [LARGE SCALE GENOMIC DNA]</scope>
    <source>
        <strain evidence="1 2">NCTC11466</strain>
    </source>
</reference>
<proteinExistence type="predicted"/>
<dbReference type="KEGG" id="clap:NCTC11466_04187"/>
<sequence length="196" mass="20334">MNKHIYLSGLLLGLLAVVTGTRAVPIQGLDFTATVTSTATCTITATPASPLSLPDTNAVALMESNTALSGISALSWTFTDCPKLGAPAGPTFGVKGTLNDEIASPERVWMSKSSGTSRQFSVVLLNKENAAFIPEDTYKLDGSVTAMPFPGLGSGEPIPDNYALHFWVAMTCGGCDAASAQAGSLSSTLTFTFAYK</sequence>
<organism evidence="1 2">
    <name type="scientific">Cedecea lapagei</name>
    <dbReference type="NCBI Taxonomy" id="158823"/>
    <lineage>
        <taxon>Bacteria</taxon>
        <taxon>Pseudomonadati</taxon>
        <taxon>Pseudomonadota</taxon>
        <taxon>Gammaproteobacteria</taxon>
        <taxon>Enterobacterales</taxon>
        <taxon>Enterobacteriaceae</taxon>
        <taxon>Cedecea</taxon>
    </lineage>
</organism>
<keyword evidence="2" id="KW-1185">Reference proteome</keyword>
<protein>
    <submittedName>
        <fullName evidence="1">P pilus assembly protein, pilin FimA</fullName>
    </submittedName>
</protein>
<name>A0A3S5DQ09_9ENTR</name>
<dbReference type="SUPFAM" id="SSF49401">
    <property type="entry name" value="Bacterial adhesins"/>
    <property type="match status" value="1"/>
</dbReference>
<dbReference type="Gene3D" id="2.60.40.1090">
    <property type="entry name" value="Fimbrial-type adhesion domain"/>
    <property type="match status" value="1"/>
</dbReference>
<dbReference type="Proteomes" id="UP000274122">
    <property type="component" value="Chromosome"/>
</dbReference>
<dbReference type="AlphaFoldDB" id="A0A3S5DQ09"/>
<dbReference type="InterPro" id="IPR036937">
    <property type="entry name" value="Adhesion_dom_fimbrial_sf"/>
</dbReference>
<dbReference type="GO" id="GO:0009289">
    <property type="term" value="C:pilus"/>
    <property type="evidence" value="ECO:0007669"/>
    <property type="project" value="InterPro"/>
</dbReference>
<dbReference type="EMBL" id="LR134201">
    <property type="protein sequence ID" value="VEC01350.1"/>
    <property type="molecule type" value="Genomic_DNA"/>
</dbReference>
<gene>
    <name evidence="1" type="ORF">NCTC11466_04187</name>
</gene>